<dbReference type="Gene3D" id="3.30.505.10">
    <property type="entry name" value="SH2 domain"/>
    <property type="match status" value="2"/>
</dbReference>
<dbReference type="SMART" id="SM00252">
    <property type="entry name" value="SH2"/>
    <property type="match status" value="1"/>
</dbReference>
<reference evidence="10 11" key="1">
    <citation type="submission" date="2015-07" db="EMBL/GenBank/DDBJ databases">
        <title>Draft Genome Sequence of Malassezia furfur CBS1878 and Malassezia pachydermatis CBS1879.</title>
        <authorList>
            <person name="Triana S."/>
            <person name="Ohm R."/>
            <person name="Gonzalez A."/>
            <person name="DeCock H."/>
            <person name="Restrepo S."/>
            <person name="Celis A."/>
        </authorList>
    </citation>
    <scope>NUCLEOTIDE SEQUENCE [LARGE SCALE GENOMIC DNA]</scope>
    <source>
        <strain evidence="10 11">CBS 1879</strain>
    </source>
</reference>
<evidence type="ECO:0000256" key="7">
    <source>
        <dbReference type="ARBA" id="ARBA00023242"/>
    </source>
</evidence>
<feature type="compositionally biased region" description="Pro residues" evidence="8">
    <location>
        <begin position="1485"/>
        <end position="1501"/>
    </location>
</feature>
<gene>
    <name evidence="10" type="ORF">Malapachy_1629</name>
</gene>
<evidence type="ECO:0000256" key="8">
    <source>
        <dbReference type="SAM" id="MobiDB-lite"/>
    </source>
</evidence>
<feature type="compositionally biased region" description="Acidic residues" evidence="8">
    <location>
        <begin position="58"/>
        <end position="70"/>
    </location>
</feature>
<dbReference type="InterPro" id="IPR023319">
    <property type="entry name" value="Tex-like_HTH_dom_sf"/>
</dbReference>
<evidence type="ECO:0000256" key="3">
    <source>
        <dbReference type="ARBA" id="ARBA00009253"/>
    </source>
</evidence>
<dbReference type="CDD" id="cd09928">
    <property type="entry name" value="SH2_Cterm_SPT6_like"/>
    <property type="match status" value="1"/>
</dbReference>
<dbReference type="InterPro" id="IPR049540">
    <property type="entry name" value="Spt6-like_S1"/>
</dbReference>
<dbReference type="InterPro" id="IPR035019">
    <property type="entry name" value="Spt6_SH2_N"/>
</dbReference>
<dbReference type="Pfam" id="PF14635">
    <property type="entry name" value="HHH_7"/>
    <property type="match status" value="1"/>
</dbReference>
<evidence type="ECO:0000256" key="4">
    <source>
        <dbReference type="ARBA" id="ARBA00022454"/>
    </source>
</evidence>
<dbReference type="Pfam" id="PF21710">
    <property type="entry name" value="Spt6_S1"/>
    <property type="match status" value="1"/>
</dbReference>
<dbReference type="Gene3D" id="1.10.150.850">
    <property type="entry name" value="Spt6, helix-hairpin-helix domain"/>
    <property type="match status" value="1"/>
</dbReference>
<proteinExistence type="inferred from homology"/>
<keyword evidence="6" id="KW-0804">Transcription</keyword>
<dbReference type="EMBL" id="LGAV01000007">
    <property type="protein sequence ID" value="KOS13153.1"/>
    <property type="molecule type" value="Genomic_DNA"/>
</dbReference>
<dbReference type="FunFam" id="3.30.505.10:FF:000056">
    <property type="entry name" value="Transcription elongation factor Spt6"/>
    <property type="match status" value="1"/>
</dbReference>
<dbReference type="Pfam" id="PF14633">
    <property type="entry name" value="SH2_2"/>
    <property type="match status" value="1"/>
</dbReference>
<dbReference type="PANTHER" id="PTHR10145">
    <property type="entry name" value="TRANSCRIPTION ELONGATION FACTOR SPT6"/>
    <property type="match status" value="1"/>
</dbReference>
<organism evidence="10 11">
    <name type="scientific">Malassezia pachydermatis</name>
    <dbReference type="NCBI Taxonomy" id="77020"/>
    <lineage>
        <taxon>Eukaryota</taxon>
        <taxon>Fungi</taxon>
        <taxon>Dikarya</taxon>
        <taxon>Basidiomycota</taxon>
        <taxon>Ustilaginomycotina</taxon>
        <taxon>Malasseziomycetes</taxon>
        <taxon>Malasseziales</taxon>
        <taxon>Malasseziaceae</taxon>
        <taxon>Malassezia</taxon>
    </lineage>
</organism>
<dbReference type="SUPFAM" id="SSF53098">
    <property type="entry name" value="Ribonuclease H-like"/>
    <property type="match status" value="1"/>
</dbReference>
<feature type="region of interest" description="Disordered" evidence="8">
    <location>
        <begin position="1477"/>
        <end position="1501"/>
    </location>
</feature>
<dbReference type="SUPFAM" id="SSF55550">
    <property type="entry name" value="SH2 domain"/>
    <property type="match status" value="1"/>
</dbReference>
<dbReference type="Gene3D" id="3.30.420.140">
    <property type="entry name" value="YqgF/RNase H-like domain"/>
    <property type="match status" value="1"/>
</dbReference>
<evidence type="ECO:0000256" key="5">
    <source>
        <dbReference type="ARBA" id="ARBA00022999"/>
    </source>
</evidence>
<dbReference type="SUPFAM" id="SSF158832">
    <property type="entry name" value="Tex N-terminal region-like"/>
    <property type="match status" value="1"/>
</dbReference>
<keyword evidence="7" id="KW-0539">Nucleus</keyword>
<keyword evidence="5" id="KW-0727">SH2 domain</keyword>
<dbReference type="VEuPathDB" id="FungiDB:Malapachy_1629"/>
<dbReference type="GO" id="GO:0140673">
    <property type="term" value="P:transcription elongation-coupled chromatin remodeling"/>
    <property type="evidence" value="ECO:0007669"/>
    <property type="project" value="InterPro"/>
</dbReference>
<evidence type="ECO:0000256" key="1">
    <source>
        <dbReference type="ARBA" id="ARBA00004123"/>
    </source>
</evidence>
<dbReference type="InterPro" id="IPR035420">
    <property type="entry name" value="Spt6_SH2"/>
</dbReference>
<dbReference type="OrthoDB" id="995477at2759"/>
<dbReference type="Gene3D" id="2.40.50.140">
    <property type="entry name" value="Nucleic acid-binding proteins"/>
    <property type="match status" value="1"/>
</dbReference>
<dbReference type="GO" id="GO:0042393">
    <property type="term" value="F:histone binding"/>
    <property type="evidence" value="ECO:0007669"/>
    <property type="project" value="TreeGrafter"/>
</dbReference>
<dbReference type="GO" id="GO:0008023">
    <property type="term" value="C:transcription elongation factor complex"/>
    <property type="evidence" value="ECO:0007669"/>
    <property type="project" value="TreeGrafter"/>
</dbReference>
<dbReference type="InterPro" id="IPR028088">
    <property type="entry name" value="Spt6_HTH_DNA-bd_dom"/>
</dbReference>
<dbReference type="Pfam" id="PF14632">
    <property type="entry name" value="SPT6_acidic"/>
    <property type="match status" value="1"/>
</dbReference>
<keyword evidence="10" id="KW-0251">Elongation factor</keyword>
<evidence type="ECO:0000259" key="9">
    <source>
        <dbReference type="PROSITE" id="PS50126"/>
    </source>
</evidence>
<keyword evidence="4" id="KW-0158">Chromosome</keyword>
<feature type="compositionally biased region" description="Acidic residues" evidence="8">
    <location>
        <begin position="140"/>
        <end position="165"/>
    </location>
</feature>
<protein>
    <submittedName>
        <fullName evidence="10">Transcription elongation factor spt6</fullName>
    </submittedName>
</protein>
<evidence type="ECO:0000256" key="6">
    <source>
        <dbReference type="ARBA" id="ARBA00023163"/>
    </source>
</evidence>
<dbReference type="InterPro" id="IPR042066">
    <property type="entry name" value="Spt6_death-like"/>
</dbReference>
<dbReference type="Proteomes" id="UP000037751">
    <property type="component" value="Unassembled WGS sequence"/>
</dbReference>
<dbReference type="Gene3D" id="1.10.10.2740">
    <property type="entry name" value="Spt6, Death-like domain"/>
    <property type="match status" value="1"/>
</dbReference>
<dbReference type="InterPro" id="IPR036860">
    <property type="entry name" value="SH2_dom_sf"/>
</dbReference>
<comment type="similarity">
    <text evidence="3">Belongs to the SPT6 family.</text>
</comment>
<dbReference type="Pfam" id="PF14641">
    <property type="entry name" value="HTH_44"/>
    <property type="match status" value="1"/>
</dbReference>
<feature type="region of interest" description="Disordered" evidence="8">
    <location>
        <begin position="1"/>
        <end position="186"/>
    </location>
</feature>
<feature type="compositionally biased region" description="Basic and acidic residues" evidence="8">
    <location>
        <begin position="1"/>
        <end position="10"/>
    </location>
</feature>
<feature type="compositionally biased region" description="Basic and acidic residues" evidence="8">
    <location>
        <begin position="101"/>
        <end position="127"/>
    </location>
</feature>
<dbReference type="InterPro" id="IPR032706">
    <property type="entry name" value="Spt6_HHH"/>
</dbReference>
<dbReference type="PANTHER" id="PTHR10145:SF6">
    <property type="entry name" value="TRANSCRIPTION ELONGATION FACTOR SPT6"/>
    <property type="match status" value="1"/>
</dbReference>
<dbReference type="Gene3D" id="1.10.10.650">
    <property type="entry name" value="RuvA domain 2-like"/>
    <property type="match status" value="1"/>
</dbReference>
<dbReference type="Pfam" id="PF22706">
    <property type="entry name" value="Tex_central_region"/>
    <property type="match status" value="1"/>
</dbReference>
<dbReference type="SMART" id="SM00316">
    <property type="entry name" value="S1"/>
    <property type="match status" value="1"/>
</dbReference>
<name>A0A0N0RRZ5_9BASI</name>
<dbReference type="PROSITE" id="PS50126">
    <property type="entry name" value="S1"/>
    <property type="match status" value="1"/>
</dbReference>
<comment type="subcellular location">
    <subcellularLocation>
        <location evidence="2">Chromosome</location>
    </subcellularLocation>
    <subcellularLocation>
        <location evidence="1">Nucleus</location>
    </subcellularLocation>
</comment>
<dbReference type="GO" id="GO:0003746">
    <property type="term" value="F:translation elongation factor activity"/>
    <property type="evidence" value="ECO:0007669"/>
    <property type="project" value="UniProtKB-KW"/>
</dbReference>
<dbReference type="FunFam" id="1.10.10.2740:FF:000002">
    <property type="entry name" value="Transcription elongation factor Spt6"/>
    <property type="match status" value="1"/>
</dbReference>
<dbReference type="CDD" id="cd09918">
    <property type="entry name" value="SH2_Nterm_SPT6_like"/>
    <property type="match status" value="1"/>
</dbReference>
<keyword evidence="11" id="KW-1185">Reference proteome</keyword>
<dbReference type="InterPro" id="IPR012340">
    <property type="entry name" value="NA-bd_OB-fold"/>
</dbReference>
<dbReference type="InterPro" id="IPR017072">
    <property type="entry name" value="TF_Spt6"/>
</dbReference>
<dbReference type="GeneID" id="28728008"/>
<dbReference type="InterPro" id="IPR012337">
    <property type="entry name" value="RNaseH-like_sf"/>
</dbReference>
<dbReference type="GO" id="GO:0034728">
    <property type="term" value="P:nucleosome organization"/>
    <property type="evidence" value="ECO:0007669"/>
    <property type="project" value="TreeGrafter"/>
</dbReference>
<feature type="compositionally biased region" description="Acidic residues" evidence="8">
    <location>
        <begin position="38"/>
        <end position="49"/>
    </location>
</feature>
<dbReference type="InterPro" id="IPR037027">
    <property type="entry name" value="YqgF/RNaseH-like_dom_sf"/>
</dbReference>
<dbReference type="InterPro" id="IPR055179">
    <property type="entry name" value="Tex-like_central_region"/>
</dbReference>
<keyword evidence="10" id="KW-0648">Protein biosynthesis</keyword>
<dbReference type="Gene3D" id="1.10.3500.10">
    <property type="entry name" value="Tex N-terminal region-like"/>
    <property type="match status" value="1"/>
</dbReference>
<feature type="domain" description="S1 motif" evidence="9">
    <location>
        <begin position="1119"/>
        <end position="1196"/>
    </location>
</feature>
<feature type="compositionally biased region" description="Basic and acidic residues" evidence="8">
    <location>
        <begin position="166"/>
        <end position="178"/>
    </location>
</feature>
<evidence type="ECO:0000313" key="10">
    <source>
        <dbReference type="EMBL" id="KOS13153.1"/>
    </source>
</evidence>
<dbReference type="GO" id="GO:0031491">
    <property type="term" value="F:nucleosome binding"/>
    <property type="evidence" value="ECO:0007669"/>
    <property type="project" value="TreeGrafter"/>
</dbReference>
<evidence type="ECO:0000313" key="11">
    <source>
        <dbReference type="Proteomes" id="UP000037751"/>
    </source>
</evidence>
<sequence length="1501" mass="168893">MDAARLRTAADEPVAARSSDDEGEDLMKESGNVLGLDSSDEEDDDDDEEEQRRVAEGFIDDDVDEEDGEEERSHKRKRRYRHRDMEEELDEDDLALLSENTRPEAARNKRARPGSDGHREEDLAHIFDDEEDANAMPLDPYDDELDDFIEDDEEDEELAGLNEEEREAKRRERLEERRRARASGARVDPRKVGMDLEAWDEVHDIFGNGEDYAWALEEDEEEGEESQKARMEYKDIFEPAQIQERMLTDEDDRIKQIDIPERIQLAIPGEDGLKLLERKLTEAELDDATQWASTRISPRCTAEFLDDGATHARLRGEWHMCVRQMLSYMLNDLLEVSFLTQHRLDELERTQLEGTQKSTATLLVRQELLTLSTLGIKYKLLLARKDALRQTFEELAATYPPSTPEMDEARAIVEELIAQAGSLEEVSDISEWLAMRFGERFREATALAKSQDISTLKRPTVVSEYEQRKHTPLAQLVQRMGLSSSQLAANVAGDLRHHVPEDEALAPSAVAEEYVGTAPGAVDAKAVLALARTMLAHEIGKEPALRREVRTMFRTSALLDVEPTERGMTRIDETHPYYSFKFLRGKPVAALLQNASQLLQIVNADEERLVHVTLRLPTEMANVLERRLQDQFVSDGVSALSQAWNDERHAVIEEACASFLLPLGRAWTREWLVEECRESLLRHCEQRLTQRVEGGPVQSAGMISRQGDPAVEIASHVPRVLAVSHGTGDPRRSEICAIFLDEFGRLLDRATYDTLRAPRAVNDEETPEANPQTQFLALLRRRRPDVVVVNGFSPRSQDLKNQIQELVTRALEERIQEEQLEGAAIEHARIDVVSVYDDVARLYQHSARAATEFPELSVLARYCVGLARYAQSPVNEFAALGADVTAVQFDPAQRLLPTDRLRSHLERAIVMLVNDIGVDLHAALTDSYTQCLLPFVAGLGPRKAHALVHAIQTRLDGVVINREVLVRRGILPFVVWNNAISFLRIDQDAATDMLLEEEAQPDVLDTTRIHPEDYDFPRQMARDALNKHEEDLEGEHPSVACAEIMQDAHPAEKLAALDLDHYAAMLWEKRGLRKRLTLFSCKQELIRPYDDWRLSQTLPNTEELFTMFTGETRRTLSEGYVVPATVTRVEEGRDMEGFLRVRLESGLEGTIAGRDIMPGYNARDVRLRRLFRSGQTLNAVVVQLDLHRMRAELSLRSEAFEHVNPAQTHTPVDPVYFDHDRAQLASEAAEERARRRHQSRIGRRVIDHPNFHNFNAVQAQHFLATQPRGAVVVRPSSRGMDHLAVTWKVDEGVYQHIDVLELDKENDHALGRILRVADMGSYADLDDLIVNHVRPMAAMVEMMMNHEKYKGADEEALHTYLTNASLANPNRSVYAFGLNKDHPGYFNLAFKANSQAPIQTWPVKVLPGAFKLGQATQLADVAALSNAFKTQYMAQMNASRGGGAGGRTPALHAGGGVTPGYYGGGTTPGGAYYGGRTPGSYAAMPPGPPPSMPPPPSRGGW</sequence>
<dbReference type="InterPro" id="IPR000980">
    <property type="entry name" value="SH2"/>
</dbReference>
<dbReference type="InterPro" id="IPR028083">
    <property type="entry name" value="Spt6_acidic_N_dom"/>
</dbReference>
<dbReference type="RefSeq" id="XP_017990785.1">
    <property type="nucleotide sequence ID" value="XM_018136133.1"/>
</dbReference>
<evidence type="ECO:0000256" key="2">
    <source>
        <dbReference type="ARBA" id="ARBA00004286"/>
    </source>
</evidence>
<comment type="caution">
    <text evidence="10">The sequence shown here is derived from an EMBL/GenBank/DDBJ whole genome shotgun (WGS) entry which is preliminary data.</text>
</comment>
<dbReference type="SUPFAM" id="SSF50249">
    <property type="entry name" value="Nucleic acid-binding proteins"/>
    <property type="match status" value="1"/>
</dbReference>
<accession>A0A0N0RRZ5</accession>
<dbReference type="STRING" id="77020.A0A0N0RRZ5"/>
<dbReference type="Pfam" id="PF14639">
    <property type="entry name" value="YqgF"/>
    <property type="match status" value="1"/>
</dbReference>
<dbReference type="InterPro" id="IPR035018">
    <property type="entry name" value="Spt6_SH2_C"/>
</dbReference>
<dbReference type="InterPro" id="IPR028231">
    <property type="entry name" value="Spt6_YqgF"/>
</dbReference>
<dbReference type="GO" id="GO:0005694">
    <property type="term" value="C:chromosome"/>
    <property type="evidence" value="ECO:0007669"/>
    <property type="project" value="UniProtKB-SubCell"/>
</dbReference>
<dbReference type="GO" id="GO:0003677">
    <property type="term" value="F:DNA binding"/>
    <property type="evidence" value="ECO:0007669"/>
    <property type="project" value="InterPro"/>
</dbReference>
<dbReference type="InterPro" id="IPR003029">
    <property type="entry name" value="S1_domain"/>
</dbReference>
<dbReference type="InterPro" id="IPR023323">
    <property type="entry name" value="Tex-like_dom_sf"/>
</dbReference>